<feature type="region of interest" description="Disordered" evidence="1">
    <location>
        <begin position="1"/>
        <end position="104"/>
    </location>
</feature>
<dbReference type="InParanoid" id="A0A3N4KBM4"/>
<reference evidence="2 3" key="1">
    <citation type="journal article" date="2018" name="Nat. Ecol. Evol.">
        <title>Pezizomycetes genomes reveal the molecular basis of ectomycorrhizal truffle lifestyle.</title>
        <authorList>
            <person name="Murat C."/>
            <person name="Payen T."/>
            <person name="Noel B."/>
            <person name="Kuo A."/>
            <person name="Morin E."/>
            <person name="Chen J."/>
            <person name="Kohler A."/>
            <person name="Krizsan K."/>
            <person name="Balestrini R."/>
            <person name="Da Silva C."/>
            <person name="Montanini B."/>
            <person name="Hainaut M."/>
            <person name="Levati E."/>
            <person name="Barry K.W."/>
            <person name="Belfiori B."/>
            <person name="Cichocki N."/>
            <person name="Clum A."/>
            <person name="Dockter R.B."/>
            <person name="Fauchery L."/>
            <person name="Guy J."/>
            <person name="Iotti M."/>
            <person name="Le Tacon F."/>
            <person name="Lindquist E.A."/>
            <person name="Lipzen A."/>
            <person name="Malagnac F."/>
            <person name="Mello A."/>
            <person name="Molinier V."/>
            <person name="Miyauchi S."/>
            <person name="Poulain J."/>
            <person name="Riccioni C."/>
            <person name="Rubini A."/>
            <person name="Sitrit Y."/>
            <person name="Splivallo R."/>
            <person name="Traeger S."/>
            <person name="Wang M."/>
            <person name="Zifcakova L."/>
            <person name="Wipf D."/>
            <person name="Zambonelli A."/>
            <person name="Paolocci F."/>
            <person name="Nowrousian M."/>
            <person name="Ottonello S."/>
            <person name="Baldrian P."/>
            <person name="Spatafora J.W."/>
            <person name="Henrissat B."/>
            <person name="Nagy L.G."/>
            <person name="Aury J.M."/>
            <person name="Wincker P."/>
            <person name="Grigoriev I.V."/>
            <person name="Bonfante P."/>
            <person name="Martin F.M."/>
        </authorList>
    </citation>
    <scope>NUCLEOTIDE SEQUENCE [LARGE SCALE GENOMIC DNA]</scope>
    <source>
        <strain evidence="2 3">CCBAS932</strain>
    </source>
</reference>
<proteinExistence type="predicted"/>
<evidence type="ECO:0000313" key="2">
    <source>
        <dbReference type="EMBL" id="RPB07883.1"/>
    </source>
</evidence>
<accession>A0A3N4KBM4</accession>
<gene>
    <name evidence="2" type="ORF">P167DRAFT_376437</name>
</gene>
<sequence>MSVHEAAGAKQGNSLHDRFTALASPPSGSRRIKLKITTNNFDFLSTRPTESTTRNREQKNGSLLGNTDNHIGASNMGSRELQDKPESEHENKPPSSIKSPGSYKLNPLASTFDASAKKQFNFLKSLSEFTPNKSQINPFTSPLEHTPTKVQFNPFAPPFDFTPIKVQTETTFTRTKTGTDTEGNTLLFLSMNVL</sequence>
<evidence type="ECO:0000256" key="1">
    <source>
        <dbReference type="SAM" id="MobiDB-lite"/>
    </source>
</evidence>
<name>A0A3N4KBM4_9PEZI</name>
<feature type="compositionally biased region" description="Polar residues" evidence="1">
    <location>
        <begin position="36"/>
        <end position="52"/>
    </location>
</feature>
<evidence type="ECO:0000313" key="3">
    <source>
        <dbReference type="Proteomes" id="UP000277580"/>
    </source>
</evidence>
<keyword evidence="3" id="KW-1185">Reference proteome</keyword>
<dbReference type="Proteomes" id="UP000277580">
    <property type="component" value="Unassembled WGS sequence"/>
</dbReference>
<organism evidence="2 3">
    <name type="scientific">Morchella conica CCBAS932</name>
    <dbReference type="NCBI Taxonomy" id="1392247"/>
    <lineage>
        <taxon>Eukaryota</taxon>
        <taxon>Fungi</taxon>
        <taxon>Dikarya</taxon>
        <taxon>Ascomycota</taxon>
        <taxon>Pezizomycotina</taxon>
        <taxon>Pezizomycetes</taxon>
        <taxon>Pezizales</taxon>
        <taxon>Morchellaceae</taxon>
        <taxon>Morchella</taxon>
    </lineage>
</organism>
<feature type="compositionally biased region" description="Basic and acidic residues" evidence="1">
    <location>
        <begin position="80"/>
        <end position="92"/>
    </location>
</feature>
<feature type="compositionally biased region" description="Polar residues" evidence="1">
    <location>
        <begin position="60"/>
        <end position="69"/>
    </location>
</feature>
<protein>
    <submittedName>
        <fullName evidence="2">Uncharacterized protein</fullName>
    </submittedName>
</protein>
<dbReference type="EMBL" id="ML119173">
    <property type="protein sequence ID" value="RPB07883.1"/>
    <property type="molecule type" value="Genomic_DNA"/>
</dbReference>
<dbReference type="AlphaFoldDB" id="A0A3N4KBM4"/>